<keyword evidence="10" id="KW-1185">Reference proteome</keyword>
<evidence type="ECO:0000256" key="2">
    <source>
        <dbReference type="ARBA" id="ARBA00022448"/>
    </source>
</evidence>
<proteinExistence type="inferred from homology"/>
<dbReference type="RefSeq" id="WP_154429135.1">
    <property type="nucleotide sequence ID" value="NZ_VUNI01000004.1"/>
</dbReference>
<dbReference type="AlphaFoldDB" id="A0A6L5YPC8"/>
<dbReference type="PANTHER" id="PTHR43744">
    <property type="entry name" value="ABC TRANSPORTER PERMEASE PROTEIN MG189-RELATED-RELATED"/>
    <property type="match status" value="1"/>
</dbReference>
<evidence type="ECO:0000256" key="5">
    <source>
        <dbReference type="ARBA" id="ARBA00022989"/>
    </source>
</evidence>
<comment type="subcellular location">
    <subcellularLocation>
        <location evidence="1 7">Cell membrane</location>
        <topology evidence="1 7">Multi-pass membrane protein</topology>
    </subcellularLocation>
</comment>
<dbReference type="Gene3D" id="1.10.3720.10">
    <property type="entry name" value="MetI-like"/>
    <property type="match status" value="1"/>
</dbReference>
<feature type="transmembrane region" description="Helical" evidence="7">
    <location>
        <begin position="21"/>
        <end position="46"/>
    </location>
</feature>
<evidence type="ECO:0000256" key="3">
    <source>
        <dbReference type="ARBA" id="ARBA00022475"/>
    </source>
</evidence>
<dbReference type="CDD" id="cd06261">
    <property type="entry name" value="TM_PBP2"/>
    <property type="match status" value="1"/>
</dbReference>
<evidence type="ECO:0000256" key="4">
    <source>
        <dbReference type="ARBA" id="ARBA00022692"/>
    </source>
</evidence>
<dbReference type="GO" id="GO:0055085">
    <property type="term" value="P:transmembrane transport"/>
    <property type="evidence" value="ECO:0007669"/>
    <property type="project" value="InterPro"/>
</dbReference>
<feature type="domain" description="ABC transmembrane type-1" evidence="8">
    <location>
        <begin position="87"/>
        <end position="278"/>
    </location>
</feature>
<keyword evidence="6 7" id="KW-0472">Membrane</keyword>
<evidence type="ECO:0000256" key="6">
    <source>
        <dbReference type="ARBA" id="ARBA00023136"/>
    </source>
</evidence>
<feature type="transmembrane region" description="Helical" evidence="7">
    <location>
        <begin position="199"/>
        <end position="221"/>
    </location>
</feature>
<gene>
    <name evidence="9" type="ORF">FYJ75_04175</name>
</gene>
<keyword evidence="3" id="KW-1003">Cell membrane</keyword>
<keyword evidence="4 7" id="KW-0812">Transmembrane</keyword>
<comment type="caution">
    <text evidence="9">The sequence shown here is derived from an EMBL/GenBank/DDBJ whole genome shotgun (WGS) entry which is preliminary data.</text>
</comment>
<feature type="transmembrane region" description="Helical" evidence="7">
    <location>
        <begin position="94"/>
        <end position="113"/>
    </location>
</feature>
<name>A0A6L5YPC8_9FIRM</name>
<dbReference type="SUPFAM" id="SSF161098">
    <property type="entry name" value="MetI-like"/>
    <property type="match status" value="1"/>
</dbReference>
<keyword evidence="5 7" id="KW-1133">Transmembrane helix</keyword>
<dbReference type="Pfam" id="PF00528">
    <property type="entry name" value="BPD_transp_1"/>
    <property type="match status" value="1"/>
</dbReference>
<evidence type="ECO:0000313" key="10">
    <source>
        <dbReference type="Proteomes" id="UP000474024"/>
    </source>
</evidence>
<sequence>MAEVKTAGKKKNKEKLGPARALLAVLLNAILILFSLSCIFPLFWMINSALKKKRDFNSDIIGIVKSPTLENFKNILGNANYHLGQSVWNSARTTILSVFFIVLFGFIVGYILARIKFKLNRAIFAIFLMGMLIPQHSLLVPIYVVFKKFGLSNHWFTLLIPYIAFGLPIAIFLVEGFVRTIPTELEQAAAIDGCGFSKTMFSIIMPICRPIMVTIAIIQSFGCWNEFSFALILIKDQALQTVPLALTQFTGQFNSDYPKIMSAMLVTMAPIVILYFVFSKEIIKGMVAGAVKG</sequence>
<dbReference type="PROSITE" id="PS50928">
    <property type="entry name" value="ABC_TM1"/>
    <property type="match status" value="1"/>
</dbReference>
<dbReference type="PANTHER" id="PTHR43744:SF12">
    <property type="entry name" value="ABC TRANSPORTER PERMEASE PROTEIN MG189-RELATED"/>
    <property type="match status" value="1"/>
</dbReference>
<evidence type="ECO:0000256" key="1">
    <source>
        <dbReference type="ARBA" id="ARBA00004651"/>
    </source>
</evidence>
<evidence type="ECO:0000256" key="7">
    <source>
        <dbReference type="RuleBase" id="RU363032"/>
    </source>
</evidence>
<protein>
    <submittedName>
        <fullName evidence="9">Carbohydrate ABC transporter permease</fullName>
    </submittedName>
</protein>
<dbReference type="InterPro" id="IPR000515">
    <property type="entry name" value="MetI-like"/>
</dbReference>
<dbReference type="EMBL" id="VUNI01000004">
    <property type="protein sequence ID" value="MST74235.1"/>
    <property type="molecule type" value="Genomic_DNA"/>
</dbReference>
<evidence type="ECO:0000259" key="8">
    <source>
        <dbReference type="PROSITE" id="PS50928"/>
    </source>
</evidence>
<keyword evidence="2 7" id="KW-0813">Transport</keyword>
<accession>A0A6L5YPC8</accession>
<dbReference type="InterPro" id="IPR035906">
    <property type="entry name" value="MetI-like_sf"/>
</dbReference>
<feature type="transmembrane region" description="Helical" evidence="7">
    <location>
        <begin position="125"/>
        <end position="146"/>
    </location>
</feature>
<reference evidence="9 10" key="1">
    <citation type="submission" date="2019-08" db="EMBL/GenBank/DDBJ databases">
        <title>In-depth cultivation of the pig gut microbiome towards novel bacterial diversity and tailored functional studies.</title>
        <authorList>
            <person name="Wylensek D."/>
            <person name="Hitch T.C.A."/>
            <person name="Clavel T."/>
        </authorList>
    </citation>
    <scope>NUCLEOTIDE SEQUENCE [LARGE SCALE GENOMIC DNA]</scope>
    <source>
        <strain evidence="9 10">MUC/MUC-530-WT-4D</strain>
    </source>
</reference>
<feature type="transmembrane region" description="Helical" evidence="7">
    <location>
        <begin position="260"/>
        <end position="278"/>
    </location>
</feature>
<evidence type="ECO:0000313" key="9">
    <source>
        <dbReference type="EMBL" id="MST74235.1"/>
    </source>
</evidence>
<dbReference type="Proteomes" id="UP000474024">
    <property type="component" value="Unassembled WGS sequence"/>
</dbReference>
<organism evidence="9 10">
    <name type="scientific">Roseburia porci</name>
    <dbReference type="NCBI Taxonomy" id="2605790"/>
    <lineage>
        <taxon>Bacteria</taxon>
        <taxon>Bacillati</taxon>
        <taxon>Bacillota</taxon>
        <taxon>Clostridia</taxon>
        <taxon>Lachnospirales</taxon>
        <taxon>Lachnospiraceae</taxon>
        <taxon>Roseburia</taxon>
    </lineage>
</organism>
<dbReference type="GO" id="GO:0005886">
    <property type="term" value="C:plasma membrane"/>
    <property type="evidence" value="ECO:0007669"/>
    <property type="project" value="UniProtKB-SubCell"/>
</dbReference>
<feature type="transmembrane region" description="Helical" evidence="7">
    <location>
        <begin position="158"/>
        <end position="178"/>
    </location>
</feature>
<comment type="similarity">
    <text evidence="7">Belongs to the binding-protein-dependent transport system permease family.</text>
</comment>